<dbReference type="AlphaFoldDB" id="A0A2T5I789"/>
<dbReference type="InterPro" id="IPR013196">
    <property type="entry name" value="HTH_11"/>
</dbReference>
<dbReference type="InterPro" id="IPR011991">
    <property type="entry name" value="ArsR-like_HTH"/>
</dbReference>
<dbReference type="EMBL" id="QAOK01000024">
    <property type="protein sequence ID" value="PTQ79662.1"/>
    <property type="molecule type" value="Genomic_DNA"/>
</dbReference>
<feature type="domain" description="4-vinyl reductase 4VR" evidence="1">
    <location>
        <begin position="170"/>
        <end position="225"/>
    </location>
</feature>
<evidence type="ECO:0000313" key="2">
    <source>
        <dbReference type="EMBL" id="PTQ79662.1"/>
    </source>
</evidence>
<sequence length="228" mass="25348">MKPVILMTGVEGGIQMLNTIGERQKQLLKLLRGSRPGLSVDELSKGLEITRNAVRQHLSSLEGAGLITAGNTRPSGGGRPQQLYVLTELGKESFPRQYSWLAQLVLASVRREEGVENMGKRLSEIGASIAEQIRGQYPDLNTKEEKIDKLTEVMDQLGYNAKSATLPNGEKVIEADNCVFHQMAAKDMEICHLDRGLMETFTDSKVEQHECMARGGELCRFRFVSKKE</sequence>
<dbReference type="CDD" id="cd00090">
    <property type="entry name" value="HTH_ARSR"/>
    <property type="match status" value="1"/>
</dbReference>
<dbReference type="SUPFAM" id="SSF46785">
    <property type="entry name" value="Winged helix' DNA-binding domain"/>
    <property type="match status" value="1"/>
</dbReference>
<proteinExistence type="predicted"/>
<comment type="caution">
    <text evidence="2">The sequence shown here is derived from an EMBL/GenBank/DDBJ whole genome shotgun (WGS) entry which is preliminary data.</text>
</comment>
<dbReference type="Proteomes" id="UP000244152">
    <property type="component" value="Unassembled WGS sequence"/>
</dbReference>
<dbReference type="Gene3D" id="3.30.1380.20">
    <property type="entry name" value="Trafficking protein particle complex subunit 3"/>
    <property type="match status" value="1"/>
</dbReference>
<dbReference type="InterPro" id="IPR004096">
    <property type="entry name" value="V4R"/>
</dbReference>
<dbReference type="SMART" id="SM00989">
    <property type="entry name" value="V4R"/>
    <property type="match status" value="1"/>
</dbReference>
<gene>
    <name evidence="2" type="ORF">C8R21_12426</name>
</gene>
<reference evidence="2 3" key="1">
    <citation type="submission" date="2018-04" db="EMBL/GenBank/DDBJ databases">
        <title>Active sludge and wastewater microbial communities from Klosterneuburg, Austria.</title>
        <authorList>
            <person name="Wagner M."/>
        </authorList>
    </citation>
    <scope>NUCLEOTIDE SEQUENCE [LARGE SCALE GENOMIC DNA]</scope>
    <source>
        <strain evidence="2 3">Nl12</strain>
    </source>
</reference>
<accession>A0A2T5I789</accession>
<dbReference type="GO" id="GO:0006355">
    <property type="term" value="P:regulation of DNA-templated transcription"/>
    <property type="evidence" value="ECO:0007669"/>
    <property type="project" value="UniProtKB-ARBA"/>
</dbReference>
<dbReference type="Pfam" id="PF08279">
    <property type="entry name" value="HTH_11"/>
    <property type="match status" value="1"/>
</dbReference>
<dbReference type="Pfam" id="PF18546">
    <property type="entry name" value="MetOD1"/>
    <property type="match status" value="1"/>
</dbReference>
<evidence type="ECO:0000313" key="3">
    <source>
        <dbReference type="Proteomes" id="UP000244152"/>
    </source>
</evidence>
<dbReference type="InterPro" id="IPR036388">
    <property type="entry name" value="WH-like_DNA-bd_sf"/>
</dbReference>
<name>A0A2T5I789_9PROT</name>
<dbReference type="Gene3D" id="1.10.10.10">
    <property type="entry name" value="Winged helix-like DNA-binding domain superfamily/Winged helix DNA-binding domain"/>
    <property type="match status" value="1"/>
</dbReference>
<evidence type="ECO:0000259" key="1">
    <source>
        <dbReference type="SMART" id="SM00989"/>
    </source>
</evidence>
<dbReference type="InterPro" id="IPR041359">
    <property type="entry name" value="MetOD1"/>
</dbReference>
<organism evidence="2 3">
    <name type="scientific">Nitrosospira multiformis</name>
    <dbReference type="NCBI Taxonomy" id="1231"/>
    <lineage>
        <taxon>Bacteria</taxon>
        <taxon>Pseudomonadati</taxon>
        <taxon>Pseudomonadota</taxon>
        <taxon>Betaproteobacteria</taxon>
        <taxon>Nitrosomonadales</taxon>
        <taxon>Nitrosomonadaceae</taxon>
        <taxon>Nitrosospira</taxon>
    </lineage>
</organism>
<protein>
    <submittedName>
        <fullName evidence="2">Transcriptional regulator</fullName>
    </submittedName>
</protein>
<dbReference type="InterPro" id="IPR036390">
    <property type="entry name" value="WH_DNA-bd_sf"/>
</dbReference>